<evidence type="ECO:0000313" key="7">
    <source>
        <dbReference type="Proteomes" id="UP000318571"/>
    </source>
</evidence>
<dbReference type="PANTHER" id="PTHR13620:SF104">
    <property type="entry name" value="EXONUCLEASE 3'-5' DOMAIN-CONTAINING PROTEIN 2"/>
    <property type="match status" value="1"/>
</dbReference>
<reference evidence="6 7" key="1">
    <citation type="journal article" date="2018" name="Nat. Ecol. Evol.">
        <title>Genomic signatures of mitonuclear coevolution across populations of Tigriopus californicus.</title>
        <authorList>
            <person name="Barreto F.S."/>
            <person name="Watson E.T."/>
            <person name="Lima T.G."/>
            <person name="Willett C.S."/>
            <person name="Edmands S."/>
            <person name="Li W."/>
            <person name="Burton R.S."/>
        </authorList>
    </citation>
    <scope>NUCLEOTIDE SEQUENCE [LARGE SCALE GENOMIC DNA]</scope>
    <source>
        <strain evidence="6 7">San Diego</strain>
    </source>
</reference>
<dbReference type="GO" id="GO:0006139">
    <property type="term" value="P:nucleobase-containing compound metabolic process"/>
    <property type="evidence" value="ECO:0007669"/>
    <property type="project" value="InterPro"/>
</dbReference>
<name>A0A553NUL4_TIGCA</name>
<dbReference type="InterPro" id="IPR012337">
    <property type="entry name" value="RNaseH-like_sf"/>
</dbReference>
<dbReference type="SUPFAM" id="SSF53098">
    <property type="entry name" value="Ribonuclease H-like"/>
    <property type="match status" value="1"/>
</dbReference>
<sequence length="599" mass="68585">MPDAVSRLRWTALAGLSLASTAVVAYHLYRMRARVQCQAWRRQLLNQLQCQVYFAQAGPALPKRVHLIQSSPEWTAISPQIHERLQDRPLMGVDCEWYTPREKGAPVGPVALIQLAFHDGWCVLVRLNRLGGLPAELRVWLSDAQILKLGVGINEDARKLERDYGLSVRGCCDLRHWVQQFRPHLRRRGLAGLAYAFLGVTMDKDWRVRASNWENPELTPEQIKYAANDALVAINIGLVMLMENCHDPPSDVHHVHDLCRAQFFEPLFRPCADRPFKERRSDARTSLSPDSASNGRGLQSRFDRAKDPVKKMSIRKTPLYHNARLLAPDGQPLCVCDTKKAQWYIQKGLGIQVEAEAFTVKLNFEPSGRPEGAAGEYYLTFKENVCVVCGQSDSYLRKYIVPHEYRKHFPDIMRDHQSHDILLMCVQCHQRSNLHDYDLRHKLAQECNAPIGTDEDVKVREDFALKGVRSAARALEKHRKFQNLPEARAQELSNLLMDYYETDTVTDEVIAKGANLESAIYNAEYFPHGRKVVDHYMNTCGIIPLEKKWREHFLLKMKPKFLPPLWSVDHQQERLDVKAAENRIDLNAYRIATSGLGEA</sequence>
<accession>A0A553NUL4</accession>
<evidence type="ECO:0000259" key="5">
    <source>
        <dbReference type="SMART" id="SM00474"/>
    </source>
</evidence>
<dbReference type="InterPro" id="IPR002562">
    <property type="entry name" value="3'-5'_exonuclease_dom"/>
</dbReference>
<keyword evidence="3" id="KW-0269">Exonuclease</keyword>
<evidence type="ECO:0000256" key="3">
    <source>
        <dbReference type="ARBA" id="ARBA00022839"/>
    </source>
</evidence>
<proteinExistence type="predicted"/>
<dbReference type="InterPro" id="IPR036397">
    <property type="entry name" value="RNaseH_sf"/>
</dbReference>
<dbReference type="Gene3D" id="3.30.420.10">
    <property type="entry name" value="Ribonuclease H-like superfamily/Ribonuclease H"/>
    <property type="match status" value="1"/>
</dbReference>
<protein>
    <recommendedName>
        <fullName evidence="5">3'-5' exonuclease domain-containing protein</fullName>
    </recommendedName>
</protein>
<dbReference type="SMART" id="SM00474">
    <property type="entry name" value="35EXOc"/>
    <property type="match status" value="1"/>
</dbReference>
<dbReference type="GO" id="GO:0008408">
    <property type="term" value="F:3'-5' exonuclease activity"/>
    <property type="evidence" value="ECO:0007669"/>
    <property type="project" value="InterPro"/>
</dbReference>
<dbReference type="AlphaFoldDB" id="A0A553NUL4"/>
<feature type="compositionally biased region" description="Polar residues" evidence="4">
    <location>
        <begin position="284"/>
        <end position="297"/>
    </location>
</feature>
<dbReference type="EMBL" id="VCGU01000010">
    <property type="protein sequence ID" value="TRY69122.1"/>
    <property type="molecule type" value="Genomic_DNA"/>
</dbReference>
<dbReference type="Pfam" id="PF01612">
    <property type="entry name" value="DNA_pol_A_exo1"/>
    <property type="match status" value="1"/>
</dbReference>
<dbReference type="GO" id="GO:0003676">
    <property type="term" value="F:nucleic acid binding"/>
    <property type="evidence" value="ECO:0007669"/>
    <property type="project" value="InterPro"/>
</dbReference>
<gene>
    <name evidence="6" type="ORF">TCAL_04110</name>
</gene>
<dbReference type="OrthoDB" id="1920326at2759"/>
<evidence type="ECO:0000313" key="6">
    <source>
        <dbReference type="EMBL" id="TRY69122.1"/>
    </source>
</evidence>
<keyword evidence="7" id="KW-1185">Reference proteome</keyword>
<dbReference type="Proteomes" id="UP000318571">
    <property type="component" value="Chromosome 1"/>
</dbReference>
<dbReference type="STRING" id="6832.A0A553NUL4"/>
<dbReference type="OMA" id="RYYQTPK"/>
<feature type="domain" description="3'-5' exonuclease" evidence="5">
    <location>
        <begin position="65"/>
        <end position="245"/>
    </location>
</feature>
<keyword evidence="1" id="KW-0540">Nuclease</keyword>
<dbReference type="GO" id="GO:0005634">
    <property type="term" value="C:nucleus"/>
    <property type="evidence" value="ECO:0007669"/>
    <property type="project" value="TreeGrafter"/>
</dbReference>
<evidence type="ECO:0000256" key="1">
    <source>
        <dbReference type="ARBA" id="ARBA00022722"/>
    </source>
</evidence>
<dbReference type="InterPro" id="IPR051132">
    <property type="entry name" value="3-5_Exonuclease_domain"/>
</dbReference>
<comment type="caution">
    <text evidence="6">The sequence shown here is derived from an EMBL/GenBank/DDBJ whole genome shotgun (WGS) entry which is preliminary data.</text>
</comment>
<dbReference type="CDD" id="cd06141">
    <property type="entry name" value="WRN_exo"/>
    <property type="match status" value="1"/>
</dbReference>
<evidence type="ECO:0000256" key="2">
    <source>
        <dbReference type="ARBA" id="ARBA00022801"/>
    </source>
</evidence>
<feature type="region of interest" description="Disordered" evidence="4">
    <location>
        <begin position="279"/>
        <end position="307"/>
    </location>
</feature>
<evidence type="ECO:0000256" key="4">
    <source>
        <dbReference type="SAM" id="MobiDB-lite"/>
    </source>
</evidence>
<keyword evidence="2" id="KW-0378">Hydrolase</keyword>
<dbReference type="PANTHER" id="PTHR13620">
    <property type="entry name" value="3-5 EXONUCLEASE"/>
    <property type="match status" value="1"/>
</dbReference>
<organism evidence="6 7">
    <name type="scientific">Tigriopus californicus</name>
    <name type="common">Marine copepod</name>
    <dbReference type="NCBI Taxonomy" id="6832"/>
    <lineage>
        <taxon>Eukaryota</taxon>
        <taxon>Metazoa</taxon>
        <taxon>Ecdysozoa</taxon>
        <taxon>Arthropoda</taxon>
        <taxon>Crustacea</taxon>
        <taxon>Multicrustacea</taxon>
        <taxon>Hexanauplia</taxon>
        <taxon>Copepoda</taxon>
        <taxon>Harpacticoida</taxon>
        <taxon>Harpacticidae</taxon>
        <taxon>Tigriopus</taxon>
    </lineage>
</organism>
<dbReference type="GO" id="GO:0005737">
    <property type="term" value="C:cytoplasm"/>
    <property type="evidence" value="ECO:0007669"/>
    <property type="project" value="TreeGrafter"/>
</dbReference>